<organism evidence="3">
    <name type="scientific">marine sediment metagenome</name>
    <dbReference type="NCBI Taxonomy" id="412755"/>
    <lineage>
        <taxon>unclassified sequences</taxon>
        <taxon>metagenomes</taxon>
        <taxon>ecological metagenomes</taxon>
    </lineage>
</organism>
<dbReference type="PANTHER" id="PTHR42776">
    <property type="entry name" value="SERINE PEPTIDASE S9 FAMILY MEMBER"/>
    <property type="match status" value="1"/>
</dbReference>
<dbReference type="AlphaFoldDB" id="X0WN35"/>
<evidence type="ECO:0000313" key="3">
    <source>
        <dbReference type="EMBL" id="GAG32030.1"/>
    </source>
</evidence>
<dbReference type="InterPro" id="IPR029058">
    <property type="entry name" value="AB_hydrolase_fold"/>
</dbReference>
<protein>
    <recommendedName>
        <fullName evidence="2">Peptidase S9 prolyl oligopeptidase catalytic domain-containing protein</fullName>
    </recommendedName>
</protein>
<dbReference type="PANTHER" id="PTHR42776:SF27">
    <property type="entry name" value="DIPEPTIDYL PEPTIDASE FAMILY MEMBER 6"/>
    <property type="match status" value="1"/>
</dbReference>
<proteinExistence type="predicted"/>
<keyword evidence="1" id="KW-0378">Hydrolase</keyword>
<gene>
    <name evidence="3" type="ORF">S01H1_61178</name>
</gene>
<dbReference type="Pfam" id="PF00326">
    <property type="entry name" value="Peptidase_S9"/>
    <property type="match status" value="1"/>
</dbReference>
<sequence length="186" mass="21295">PRGSTGYGQDFVNGIQFSYPGKDLDDLMAGVDTAIAKGFIDTDNLFVCGGSGGGVLTAWIVGHTDRFTAAVSMRPVINWHSFVGNTDGASWYRQFKKYPWEDPMEYALRSPLHYVKNVTTPTMVMTGEADLRTPMPQSEEYYRALKKLKKETLLVRMPNEFHGWRRPSHRLLQQLYLMAWFDKYKK</sequence>
<feature type="domain" description="Peptidase S9 prolyl oligopeptidase catalytic" evidence="2">
    <location>
        <begin position="1"/>
        <end position="184"/>
    </location>
</feature>
<evidence type="ECO:0000259" key="2">
    <source>
        <dbReference type="Pfam" id="PF00326"/>
    </source>
</evidence>
<dbReference type="GO" id="GO:0004252">
    <property type="term" value="F:serine-type endopeptidase activity"/>
    <property type="evidence" value="ECO:0007669"/>
    <property type="project" value="TreeGrafter"/>
</dbReference>
<dbReference type="SUPFAM" id="SSF53474">
    <property type="entry name" value="alpha/beta-Hydrolases"/>
    <property type="match status" value="1"/>
</dbReference>
<name>X0WN35_9ZZZZ</name>
<reference evidence="3" key="1">
    <citation type="journal article" date="2014" name="Front. Microbiol.">
        <title>High frequency of phylogenetically diverse reductive dehalogenase-homologous genes in deep subseafloor sedimentary metagenomes.</title>
        <authorList>
            <person name="Kawai M."/>
            <person name="Futagami T."/>
            <person name="Toyoda A."/>
            <person name="Takaki Y."/>
            <person name="Nishi S."/>
            <person name="Hori S."/>
            <person name="Arai W."/>
            <person name="Tsubouchi T."/>
            <person name="Morono Y."/>
            <person name="Uchiyama I."/>
            <person name="Ito T."/>
            <person name="Fujiyama A."/>
            <person name="Inagaki F."/>
            <person name="Takami H."/>
        </authorList>
    </citation>
    <scope>NUCLEOTIDE SEQUENCE</scope>
    <source>
        <strain evidence="3">Expedition CK06-06</strain>
    </source>
</reference>
<accession>X0WN35</accession>
<dbReference type="GO" id="GO:0006508">
    <property type="term" value="P:proteolysis"/>
    <property type="evidence" value="ECO:0007669"/>
    <property type="project" value="InterPro"/>
</dbReference>
<feature type="non-terminal residue" evidence="3">
    <location>
        <position position="1"/>
    </location>
</feature>
<dbReference type="Gene3D" id="3.40.50.1820">
    <property type="entry name" value="alpha/beta hydrolase"/>
    <property type="match status" value="1"/>
</dbReference>
<comment type="caution">
    <text evidence="3">The sequence shown here is derived from an EMBL/GenBank/DDBJ whole genome shotgun (WGS) entry which is preliminary data.</text>
</comment>
<dbReference type="InterPro" id="IPR001375">
    <property type="entry name" value="Peptidase_S9_cat"/>
</dbReference>
<evidence type="ECO:0000256" key="1">
    <source>
        <dbReference type="ARBA" id="ARBA00022801"/>
    </source>
</evidence>
<dbReference type="EMBL" id="BARS01040102">
    <property type="protein sequence ID" value="GAG32030.1"/>
    <property type="molecule type" value="Genomic_DNA"/>
</dbReference>